<reference evidence="4 5" key="1">
    <citation type="submission" date="2019-07" db="EMBL/GenBank/DDBJ databases">
        <title>Complete genome of Crassaminicella thermophila SY095.</title>
        <authorList>
            <person name="Li X."/>
        </authorList>
    </citation>
    <scope>NUCLEOTIDE SEQUENCE [LARGE SCALE GENOMIC DNA]</scope>
    <source>
        <strain evidence="4 5">SY095</strain>
    </source>
</reference>
<dbReference type="EMBL" id="CP042243">
    <property type="protein sequence ID" value="QEK12854.1"/>
    <property type="molecule type" value="Genomic_DNA"/>
</dbReference>
<dbReference type="InterPro" id="IPR002068">
    <property type="entry name" value="A-crystallin/Hsp20_dom"/>
</dbReference>
<dbReference type="InterPro" id="IPR031107">
    <property type="entry name" value="Small_HSP"/>
</dbReference>
<evidence type="ECO:0000256" key="2">
    <source>
        <dbReference type="RuleBase" id="RU003616"/>
    </source>
</evidence>
<proteinExistence type="inferred from homology"/>
<evidence type="ECO:0000313" key="4">
    <source>
        <dbReference type="EMBL" id="QEK12854.1"/>
    </source>
</evidence>
<gene>
    <name evidence="4" type="ORF">FQB35_11250</name>
</gene>
<dbReference type="PANTHER" id="PTHR11527">
    <property type="entry name" value="HEAT-SHOCK PROTEIN 20 FAMILY MEMBER"/>
    <property type="match status" value="1"/>
</dbReference>
<dbReference type="Proteomes" id="UP000324646">
    <property type="component" value="Chromosome"/>
</dbReference>
<evidence type="ECO:0000313" key="5">
    <source>
        <dbReference type="Proteomes" id="UP000324646"/>
    </source>
</evidence>
<dbReference type="Gene3D" id="2.60.40.790">
    <property type="match status" value="1"/>
</dbReference>
<feature type="domain" description="SHSP" evidence="3">
    <location>
        <begin position="29"/>
        <end position="139"/>
    </location>
</feature>
<keyword evidence="5" id="KW-1185">Reference proteome</keyword>
<dbReference type="InterPro" id="IPR008978">
    <property type="entry name" value="HSP20-like_chaperone"/>
</dbReference>
<comment type="similarity">
    <text evidence="1 2">Belongs to the small heat shock protein (HSP20) family.</text>
</comment>
<dbReference type="SUPFAM" id="SSF49764">
    <property type="entry name" value="HSP20-like chaperones"/>
    <property type="match status" value="1"/>
</dbReference>
<dbReference type="AlphaFoldDB" id="A0A5C0SHF8"/>
<evidence type="ECO:0000259" key="3">
    <source>
        <dbReference type="PROSITE" id="PS01031"/>
    </source>
</evidence>
<dbReference type="PROSITE" id="PS01031">
    <property type="entry name" value="SHSP"/>
    <property type="match status" value="1"/>
</dbReference>
<dbReference type="OrthoDB" id="9811615at2"/>
<sequence>MFRGLIPFSNGSRDVENFFEKMFEDHFGFPTLSTGMKVDIKENEKEYILEAEIPGANKEQIHIDYQNNYLTISVENINEVKEERENYIRRERKVGKSSRSFYIENIQHDNIFAKYENGILKVVLPKDENHRKRKRIEIQ</sequence>
<dbReference type="RefSeq" id="WP_148809990.1">
    <property type="nucleotide sequence ID" value="NZ_CP042243.1"/>
</dbReference>
<dbReference type="KEGG" id="crs:FQB35_11250"/>
<dbReference type="Pfam" id="PF00011">
    <property type="entry name" value="HSP20"/>
    <property type="match status" value="1"/>
</dbReference>
<evidence type="ECO:0000256" key="1">
    <source>
        <dbReference type="PROSITE-ProRule" id="PRU00285"/>
    </source>
</evidence>
<name>A0A5C0SHF8_CRATE</name>
<accession>A0A5C0SHF8</accession>
<protein>
    <submittedName>
        <fullName evidence="4">Hsp20/alpha crystallin family protein</fullName>
    </submittedName>
</protein>
<dbReference type="CDD" id="cd06471">
    <property type="entry name" value="ACD_LpsHSP_like"/>
    <property type="match status" value="1"/>
</dbReference>
<organism evidence="4 5">
    <name type="scientific">Crassaminicella thermophila</name>
    <dbReference type="NCBI Taxonomy" id="2599308"/>
    <lineage>
        <taxon>Bacteria</taxon>
        <taxon>Bacillati</taxon>
        <taxon>Bacillota</taxon>
        <taxon>Clostridia</taxon>
        <taxon>Eubacteriales</taxon>
        <taxon>Clostridiaceae</taxon>
        <taxon>Crassaminicella</taxon>
    </lineage>
</organism>